<dbReference type="PANTHER" id="PTHR23308">
    <property type="entry name" value="NUCLEAR INHIBITOR OF PROTEIN PHOSPHATASE-1"/>
    <property type="match status" value="1"/>
</dbReference>
<feature type="domain" description="FHA" evidence="3">
    <location>
        <begin position="133"/>
        <end position="182"/>
    </location>
</feature>
<reference evidence="4 5" key="1">
    <citation type="submission" date="2017-05" db="EMBL/GenBank/DDBJ databases">
        <title>Genomic insights into alkan degradation activity of Oleiphilus messinensis.</title>
        <authorList>
            <person name="Kozyavkin S.A."/>
            <person name="Slesarev A.I."/>
            <person name="Golyshin P.N."/>
            <person name="Korzhenkov A."/>
            <person name="Golyshina O.N."/>
            <person name="Toshchakov S.V."/>
        </authorList>
    </citation>
    <scope>NUCLEOTIDE SEQUENCE [LARGE SCALE GENOMIC DNA]</scope>
    <source>
        <strain evidence="4 5">ME102</strain>
    </source>
</reference>
<dbReference type="SUPFAM" id="SSF49879">
    <property type="entry name" value="SMAD/FHA domain"/>
    <property type="match status" value="2"/>
</dbReference>
<dbReference type="RefSeq" id="WP_087462047.1">
    <property type="nucleotide sequence ID" value="NZ_CP021425.1"/>
</dbReference>
<dbReference type="SMART" id="SM00240">
    <property type="entry name" value="FHA"/>
    <property type="match status" value="2"/>
</dbReference>
<evidence type="ECO:0000256" key="2">
    <source>
        <dbReference type="SAM" id="Phobius"/>
    </source>
</evidence>
<evidence type="ECO:0000313" key="5">
    <source>
        <dbReference type="Proteomes" id="UP000196027"/>
    </source>
</evidence>
<gene>
    <name evidence="4" type="ORF">OLMES_3080</name>
</gene>
<feature type="compositionally biased region" description="Polar residues" evidence="1">
    <location>
        <begin position="253"/>
        <end position="278"/>
    </location>
</feature>
<evidence type="ECO:0000313" key="4">
    <source>
        <dbReference type="EMBL" id="ARU57123.1"/>
    </source>
</evidence>
<dbReference type="Pfam" id="PF00498">
    <property type="entry name" value="FHA"/>
    <property type="match status" value="2"/>
</dbReference>
<dbReference type="OrthoDB" id="9815482at2"/>
<dbReference type="Gene3D" id="2.60.200.20">
    <property type="match status" value="2"/>
</dbReference>
<dbReference type="InterPro" id="IPR050923">
    <property type="entry name" value="Cell_Proc_Reg/RNA_Proc"/>
</dbReference>
<evidence type="ECO:0000256" key="1">
    <source>
        <dbReference type="SAM" id="MobiDB-lite"/>
    </source>
</evidence>
<dbReference type="KEGG" id="ome:OLMES_3080"/>
<keyword evidence="5" id="KW-1185">Reference proteome</keyword>
<keyword evidence="2" id="KW-1133">Transmembrane helix</keyword>
<dbReference type="InterPro" id="IPR000253">
    <property type="entry name" value="FHA_dom"/>
</dbReference>
<sequence length="307" mass="33478">MLKLQFRDRRQEPVWLADETFTIGRNGNNSLVINAPEISDKHAEISQLNGSLTIRDIGSLGGTFVNDQKIDDSATLKAGDVIKLGNVELEVIKPHPGVGEETPTALHNAESEWKVVATASWMNSQQFDIQGTMVIGRESTCEINIPVEYLSRRHAELSIQGGKLVVRDLESANGTYVNGRRVTEATLQDGDKLKFDVLTFTVKGPQHDPNKTIIRQVKDFKPQLEQARQEQARKKAQTQQPAPPPADPAAATVSRSGAARQTSEGRSGSNWETQTAPQHKSNNTMLMALAVVVIGAALAGIAYVLLP</sequence>
<dbReference type="EMBL" id="CP021425">
    <property type="protein sequence ID" value="ARU57123.1"/>
    <property type="molecule type" value="Genomic_DNA"/>
</dbReference>
<dbReference type="CDD" id="cd00060">
    <property type="entry name" value="FHA"/>
    <property type="match status" value="2"/>
</dbReference>
<accession>A0A1Y0ICL4</accession>
<feature type="transmembrane region" description="Helical" evidence="2">
    <location>
        <begin position="286"/>
        <end position="306"/>
    </location>
</feature>
<name>A0A1Y0ICL4_9GAMM</name>
<feature type="region of interest" description="Disordered" evidence="1">
    <location>
        <begin position="225"/>
        <end position="278"/>
    </location>
</feature>
<organism evidence="4 5">
    <name type="scientific">Oleiphilus messinensis</name>
    <dbReference type="NCBI Taxonomy" id="141451"/>
    <lineage>
        <taxon>Bacteria</taxon>
        <taxon>Pseudomonadati</taxon>
        <taxon>Pseudomonadota</taxon>
        <taxon>Gammaproteobacteria</taxon>
        <taxon>Oceanospirillales</taxon>
        <taxon>Oleiphilaceae</taxon>
        <taxon>Oleiphilus</taxon>
    </lineage>
</organism>
<feature type="domain" description="FHA" evidence="3">
    <location>
        <begin position="21"/>
        <end position="70"/>
    </location>
</feature>
<keyword evidence="2" id="KW-0812">Transmembrane</keyword>
<dbReference type="InterPro" id="IPR008984">
    <property type="entry name" value="SMAD_FHA_dom_sf"/>
</dbReference>
<evidence type="ECO:0000259" key="3">
    <source>
        <dbReference type="PROSITE" id="PS50006"/>
    </source>
</evidence>
<keyword evidence="2" id="KW-0472">Membrane</keyword>
<dbReference type="PROSITE" id="PS50006">
    <property type="entry name" value="FHA_DOMAIN"/>
    <property type="match status" value="2"/>
</dbReference>
<protein>
    <submittedName>
        <fullName evidence="4">FHA domain protein</fullName>
    </submittedName>
</protein>
<dbReference type="AlphaFoldDB" id="A0A1Y0ICL4"/>
<dbReference type="Proteomes" id="UP000196027">
    <property type="component" value="Chromosome"/>
</dbReference>
<proteinExistence type="predicted"/>